<dbReference type="InterPro" id="IPR053720">
    <property type="entry name" value="Psm_Assembly_Chaperone"/>
</dbReference>
<dbReference type="GO" id="GO:0043248">
    <property type="term" value="P:proteasome assembly"/>
    <property type="evidence" value="ECO:0007669"/>
    <property type="project" value="InterPro"/>
</dbReference>
<accession>A0A1W5D6S6</accession>
<name>A0A1W5D6S6_9LECA</name>
<reference evidence="2" key="1">
    <citation type="submission" date="2017-03" db="EMBL/GenBank/DDBJ databases">
        <authorList>
            <person name="Sharma R."/>
            <person name="Thines M."/>
        </authorList>
    </citation>
    <scope>NUCLEOTIDE SEQUENCE [LARGE SCALE GENOMIC DNA]</scope>
</reference>
<dbReference type="Gene3D" id="3.30.230.90">
    <property type="match status" value="1"/>
</dbReference>
<organism evidence="1 2">
    <name type="scientific">Lasallia pustulata</name>
    <dbReference type="NCBI Taxonomy" id="136370"/>
    <lineage>
        <taxon>Eukaryota</taxon>
        <taxon>Fungi</taxon>
        <taxon>Dikarya</taxon>
        <taxon>Ascomycota</taxon>
        <taxon>Pezizomycotina</taxon>
        <taxon>Lecanoromycetes</taxon>
        <taxon>OSLEUM clade</taxon>
        <taxon>Umbilicariomycetidae</taxon>
        <taxon>Umbilicariales</taxon>
        <taxon>Umbilicariaceae</taxon>
        <taxon>Lasallia</taxon>
    </lineage>
</organism>
<protein>
    <submittedName>
        <fullName evidence="1">Uncharacterized protein</fullName>
    </submittedName>
</protein>
<dbReference type="PANTHER" id="PTHR31051:SF1">
    <property type="entry name" value="PROTEASOME ASSEMBLY CHAPERONE 3"/>
    <property type="match status" value="1"/>
</dbReference>
<dbReference type="AlphaFoldDB" id="A0A1W5D6S6"/>
<evidence type="ECO:0000313" key="2">
    <source>
        <dbReference type="Proteomes" id="UP000192927"/>
    </source>
</evidence>
<dbReference type="Pfam" id="PF10178">
    <property type="entry name" value="PAC3"/>
    <property type="match status" value="1"/>
</dbReference>
<keyword evidence="2" id="KW-1185">Reference proteome</keyword>
<dbReference type="EMBL" id="FWEW01003046">
    <property type="protein sequence ID" value="SLM38858.1"/>
    <property type="molecule type" value="Genomic_DNA"/>
</dbReference>
<sequence>MDFDQPQEQSASTQVPYPAMTKQAAGLVNGVPTDIMFMSFADKIMVTITQEGRLAQWIHVPLGSANPNHSEQYLPASSDEGDLLPMAHLTPKTLLGGSTSERETMGQLYATQIATAITSKNPDESRIVLVGLGLKKVEPSRETFFDIVELMFKCL</sequence>
<evidence type="ECO:0000313" key="1">
    <source>
        <dbReference type="EMBL" id="SLM38858.1"/>
    </source>
</evidence>
<proteinExistence type="predicted"/>
<dbReference type="PANTHER" id="PTHR31051">
    <property type="entry name" value="PROTEASOME ASSEMBLY CHAPERONE 3"/>
    <property type="match status" value="1"/>
</dbReference>
<dbReference type="Proteomes" id="UP000192927">
    <property type="component" value="Unassembled WGS sequence"/>
</dbReference>
<dbReference type="InterPro" id="IPR018788">
    <property type="entry name" value="Proteasome_assmbl_chp_3"/>
</dbReference>